<gene>
    <name evidence="5" type="primary">arsC</name>
    <name evidence="5" type="ORF">WOB96_02105</name>
</gene>
<dbReference type="NCBIfam" id="TIGR00014">
    <property type="entry name" value="arsC"/>
    <property type="match status" value="1"/>
</dbReference>
<dbReference type="SUPFAM" id="SSF52833">
    <property type="entry name" value="Thioredoxin-like"/>
    <property type="match status" value="1"/>
</dbReference>
<proteinExistence type="inferred from homology"/>
<protein>
    <recommendedName>
        <fullName evidence="4">Arsenate reductase</fullName>
        <ecNumber evidence="4">1.20.4.1</ecNumber>
    </recommendedName>
</protein>
<dbReference type="Pfam" id="PF03960">
    <property type="entry name" value="ArsC"/>
    <property type="match status" value="1"/>
</dbReference>
<keyword evidence="2 4" id="KW-0560">Oxidoreductase</keyword>
<keyword evidence="6" id="KW-1185">Reference proteome</keyword>
<dbReference type="EMBL" id="JBBPCO010000002">
    <property type="protein sequence ID" value="MEK8088549.1"/>
    <property type="molecule type" value="Genomic_DNA"/>
</dbReference>
<accession>A0ABU9D4R6</accession>
<dbReference type="Proteomes" id="UP001446205">
    <property type="component" value="Unassembled WGS sequence"/>
</dbReference>
<evidence type="ECO:0000256" key="4">
    <source>
        <dbReference type="RuleBase" id="RU362029"/>
    </source>
</evidence>
<sequence>MQVRIYHNPRCSKSREALRLIRERGIEPTVIDYQKTPPGETEIELLLDLLGKEPRQIMRTQDDLYQIANLDDQGLVRETLIRALIQRPALLERPIVVVDDARAVIARPPEKVLEILPAAQTTP</sequence>
<evidence type="ECO:0000313" key="6">
    <source>
        <dbReference type="Proteomes" id="UP001446205"/>
    </source>
</evidence>
<dbReference type="CDD" id="cd03034">
    <property type="entry name" value="ArsC_ArsC"/>
    <property type="match status" value="1"/>
</dbReference>
<evidence type="ECO:0000256" key="3">
    <source>
        <dbReference type="PROSITE-ProRule" id="PRU01282"/>
    </source>
</evidence>
<dbReference type="Gene3D" id="3.40.30.10">
    <property type="entry name" value="Glutaredoxin"/>
    <property type="match status" value="1"/>
</dbReference>
<dbReference type="InterPro" id="IPR006659">
    <property type="entry name" value="Arsenate_reductase"/>
</dbReference>
<evidence type="ECO:0000313" key="5">
    <source>
        <dbReference type="EMBL" id="MEK8088549.1"/>
    </source>
</evidence>
<evidence type="ECO:0000256" key="1">
    <source>
        <dbReference type="ARBA" id="ARBA00007198"/>
    </source>
</evidence>
<name>A0ABU9D4R6_9PROT</name>
<dbReference type="PANTHER" id="PTHR30041:SF4">
    <property type="entry name" value="ARSENATE REDUCTASE"/>
    <property type="match status" value="1"/>
</dbReference>
<evidence type="ECO:0000256" key="2">
    <source>
        <dbReference type="ARBA" id="ARBA00023002"/>
    </source>
</evidence>
<dbReference type="PROSITE" id="PS51353">
    <property type="entry name" value="ARSC"/>
    <property type="match status" value="1"/>
</dbReference>
<dbReference type="InterPro" id="IPR006660">
    <property type="entry name" value="Arsenate_reductase-like"/>
</dbReference>
<dbReference type="InterPro" id="IPR036249">
    <property type="entry name" value="Thioredoxin-like_sf"/>
</dbReference>
<dbReference type="PANTHER" id="PTHR30041">
    <property type="entry name" value="ARSENATE REDUCTASE"/>
    <property type="match status" value="1"/>
</dbReference>
<reference evidence="5 6" key="1">
    <citation type="submission" date="2024-04" db="EMBL/GenBank/DDBJ databases">
        <authorList>
            <person name="Abashina T."/>
            <person name="Shaikin A."/>
        </authorList>
    </citation>
    <scope>NUCLEOTIDE SEQUENCE [LARGE SCALE GENOMIC DNA]</scope>
    <source>
        <strain evidence="5 6">AAFK</strain>
    </source>
</reference>
<organism evidence="5 6">
    <name type="scientific">Thermithiobacillus plumbiphilus</name>
    <dbReference type="NCBI Taxonomy" id="1729899"/>
    <lineage>
        <taxon>Bacteria</taxon>
        <taxon>Pseudomonadati</taxon>
        <taxon>Pseudomonadota</taxon>
        <taxon>Acidithiobacillia</taxon>
        <taxon>Acidithiobacillales</taxon>
        <taxon>Thermithiobacillaceae</taxon>
        <taxon>Thermithiobacillus</taxon>
    </lineage>
</organism>
<comment type="similarity">
    <text evidence="1 3 4">Belongs to the ArsC family.</text>
</comment>
<dbReference type="RefSeq" id="WP_341369616.1">
    <property type="nucleotide sequence ID" value="NZ_JBBPCO010000002.1"/>
</dbReference>
<comment type="catalytic activity">
    <reaction evidence="4">
        <text>[glutaredoxin]-dithiol + arsenate + glutathione + H(+) = glutathionyl-S-S-[glutaredoxin] + arsenite + H2O</text>
        <dbReference type="Rhea" id="RHEA:22016"/>
        <dbReference type="Rhea" id="RHEA-COMP:10729"/>
        <dbReference type="Rhea" id="RHEA-COMP:17668"/>
        <dbReference type="ChEBI" id="CHEBI:15377"/>
        <dbReference type="ChEBI" id="CHEBI:15378"/>
        <dbReference type="ChEBI" id="CHEBI:29242"/>
        <dbReference type="ChEBI" id="CHEBI:29950"/>
        <dbReference type="ChEBI" id="CHEBI:48597"/>
        <dbReference type="ChEBI" id="CHEBI:57925"/>
        <dbReference type="ChEBI" id="CHEBI:146199"/>
        <dbReference type="EC" id="1.20.4.1"/>
    </reaction>
</comment>
<dbReference type="EC" id="1.20.4.1" evidence="4"/>
<dbReference type="GO" id="GO:0008794">
    <property type="term" value="F:arsenate reductase (glutaredoxin) activity"/>
    <property type="evidence" value="ECO:0007669"/>
    <property type="project" value="UniProtKB-EC"/>
</dbReference>
<comment type="caution">
    <text evidence="5">The sequence shown here is derived from an EMBL/GenBank/DDBJ whole genome shotgun (WGS) entry which is preliminary data.</text>
</comment>